<dbReference type="RefSeq" id="WP_213165334.1">
    <property type="nucleotide sequence ID" value="NZ_CP058559.1"/>
</dbReference>
<feature type="domain" description="Core-binding (CB)" evidence="8">
    <location>
        <begin position="67"/>
        <end position="147"/>
    </location>
</feature>
<dbReference type="Gene3D" id="1.10.443.10">
    <property type="entry name" value="Intergrase catalytic core"/>
    <property type="match status" value="1"/>
</dbReference>
<dbReference type="InterPro" id="IPR013762">
    <property type="entry name" value="Integrase-like_cat_sf"/>
</dbReference>
<gene>
    <name evidence="9" type="ORF">HYG86_09365</name>
</gene>
<dbReference type="InterPro" id="IPR044068">
    <property type="entry name" value="CB"/>
</dbReference>
<dbReference type="InterPro" id="IPR028259">
    <property type="entry name" value="AP2-like_int_N"/>
</dbReference>
<keyword evidence="4 6" id="KW-0238">DNA-binding</keyword>
<dbReference type="InterPro" id="IPR002104">
    <property type="entry name" value="Integrase_catalytic"/>
</dbReference>
<dbReference type="InterPro" id="IPR010998">
    <property type="entry name" value="Integrase_recombinase_N"/>
</dbReference>
<organism evidence="9 10">
    <name type="scientific">Alkalicella caledoniensis</name>
    <dbReference type="NCBI Taxonomy" id="2731377"/>
    <lineage>
        <taxon>Bacteria</taxon>
        <taxon>Bacillati</taxon>
        <taxon>Bacillota</taxon>
        <taxon>Clostridia</taxon>
        <taxon>Eubacteriales</taxon>
        <taxon>Proteinivoracaceae</taxon>
        <taxon>Alkalicella</taxon>
    </lineage>
</organism>
<evidence type="ECO:0000313" key="10">
    <source>
        <dbReference type="Proteomes" id="UP000516160"/>
    </source>
</evidence>
<name>A0A7G9W8F8_ALKCA</name>
<dbReference type="Pfam" id="PF14659">
    <property type="entry name" value="Phage_int_SAM_3"/>
    <property type="match status" value="1"/>
</dbReference>
<accession>A0A7G9W8F8</accession>
<dbReference type="Pfam" id="PF00589">
    <property type="entry name" value="Phage_integrase"/>
    <property type="match status" value="1"/>
</dbReference>
<keyword evidence="3" id="KW-0229">DNA integration</keyword>
<evidence type="ECO:0000259" key="8">
    <source>
        <dbReference type="PROSITE" id="PS51900"/>
    </source>
</evidence>
<proteinExistence type="inferred from homology"/>
<dbReference type="GO" id="GO:0003677">
    <property type="term" value="F:DNA binding"/>
    <property type="evidence" value="ECO:0007669"/>
    <property type="project" value="UniProtKB-UniRule"/>
</dbReference>
<evidence type="ECO:0000256" key="3">
    <source>
        <dbReference type="ARBA" id="ARBA00022908"/>
    </source>
</evidence>
<comment type="similarity">
    <text evidence="2">Belongs to the 'phage' integrase family.</text>
</comment>
<dbReference type="PROSITE" id="PS51898">
    <property type="entry name" value="TYR_RECOMBINASE"/>
    <property type="match status" value="1"/>
</dbReference>
<evidence type="ECO:0000256" key="2">
    <source>
        <dbReference type="ARBA" id="ARBA00008857"/>
    </source>
</evidence>
<dbReference type="InterPro" id="IPR004107">
    <property type="entry name" value="Integrase_SAM-like_N"/>
</dbReference>
<reference evidence="9 10" key="1">
    <citation type="submission" date="2020-07" db="EMBL/GenBank/DDBJ databases">
        <title>Alkalicella. sp. LB2 genome.</title>
        <authorList>
            <person name="Postec A."/>
            <person name="Quemeneur M."/>
        </authorList>
    </citation>
    <scope>NUCLEOTIDE SEQUENCE [LARGE SCALE GENOMIC DNA]</scope>
    <source>
        <strain evidence="9 10">LB2</strain>
    </source>
</reference>
<evidence type="ECO:0000259" key="7">
    <source>
        <dbReference type="PROSITE" id="PS51898"/>
    </source>
</evidence>
<dbReference type="Proteomes" id="UP000516160">
    <property type="component" value="Chromosome"/>
</dbReference>
<protein>
    <submittedName>
        <fullName evidence="9">Site-specific integrase</fullName>
    </submittedName>
</protein>
<evidence type="ECO:0000256" key="5">
    <source>
        <dbReference type="ARBA" id="ARBA00023172"/>
    </source>
</evidence>
<feature type="domain" description="Tyr recombinase" evidence="7">
    <location>
        <begin position="176"/>
        <end position="357"/>
    </location>
</feature>
<dbReference type="GO" id="GO:0006310">
    <property type="term" value="P:DNA recombination"/>
    <property type="evidence" value="ECO:0007669"/>
    <property type="project" value="UniProtKB-KW"/>
</dbReference>
<dbReference type="PROSITE" id="PS51900">
    <property type="entry name" value="CB"/>
    <property type="match status" value="1"/>
</dbReference>
<keyword evidence="10" id="KW-1185">Reference proteome</keyword>
<dbReference type="Pfam" id="PF14657">
    <property type="entry name" value="Arm-DNA-bind_4"/>
    <property type="match status" value="1"/>
</dbReference>
<dbReference type="Gene3D" id="1.10.150.130">
    <property type="match status" value="1"/>
</dbReference>
<keyword evidence="5" id="KW-0233">DNA recombination</keyword>
<comment type="function">
    <text evidence="1">Site-specific tyrosine recombinase, which acts by catalyzing the cutting and rejoining of the recombining DNA molecules.</text>
</comment>
<dbReference type="AlphaFoldDB" id="A0A7G9W8F8"/>
<dbReference type="SUPFAM" id="SSF56349">
    <property type="entry name" value="DNA breaking-rejoining enzymes"/>
    <property type="match status" value="1"/>
</dbReference>
<dbReference type="EMBL" id="CP058559">
    <property type="protein sequence ID" value="QNO14970.1"/>
    <property type="molecule type" value="Genomic_DNA"/>
</dbReference>
<evidence type="ECO:0000256" key="4">
    <source>
        <dbReference type="ARBA" id="ARBA00023125"/>
    </source>
</evidence>
<dbReference type="KEGG" id="acae:HYG86_09365"/>
<dbReference type="PANTHER" id="PTHR30349">
    <property type="entry name" value="PHAGE INTEGRASE-RELATED"/>
    <property type="match status" value="1"/>
</dbReference>
<dbReference type="InterPro" id="IPR011010">
    <property type="entry name" value="DNA_brk_join_enz"/>
</dbReference>
<dbReference type="GO" id="GO:0015074">
    <property type="term" value="P:DNA integration"/>
    <property type="evidence" value="ECO:0007669"/>
    <property type="project" value="UniProtKB-KW"/>
</dbReference>
<dbReference type="PANTHER" id="PTHR30349:SF64">
    <property type="entry name" value="PROPHAGE INTEGRASE INTD-RELATED"/>
    <property type="match status" value="1"/>
</dbReference>
<dbReference type="InterPro" id="IPR050090">
    <property type="entry name" value="Tyrosine_recombinase_XerCD"/>
</dbReference>
<evidence type="ECO:0000256" key="6">
    <source>
        <dbReference type="PROSITE-ProRule" id="PRU01248"/>
    </source>
</evidence>
<dbReference type="CDD" id="cd01189">
    <property type="entry name" value="INT_ICEBs1_C_like"/>
    <property type="match status" value="1"/>
</dbReference>
<sequence>MDYKVSYREKDKGIQCIINYKDQYGKWKQKSKQGFKRQKDAKPWIENTLEDIREIMRLSPSREYEGITFGSFKEVYIEHAKIHLQANTIKALETSLNKFTVLDPMDIRKIKKMDVQKIVDQLLKTSLKNNTIKLYVTYLGTVFSAAKNDYNLITNIPTQGIKLGDKVSFKTKSQLATSKALTDEELKLLLTDFSKSKYYDLIEFISKTGLRGGEALGVTLDDIDIVNCEIDINKQWKIIKETGKYGFGPLKSDRSYRKVPLPKSYAKELMSRKVVNFSKRLFPYPNTQDLQGSLNKAFKAKGYDITIHILRHTYITKLLASGLIDDETIAQIAGHTVTQLRKTYSHVNKNMRDKAKAIINDIV</sequence>
<evidence type="ECO:0000256" key="1">
    <source>
        <dbReference type="ARBA" id="ARBA00003283"/>
    </source>
</evidence>
<evidence type="ECO:0000313" key="9">
    <source>
        <dbReference type="EMBL" id="QNO14970.1"/>
    </source>
</evidence>